<reference evidence="1 2" key="1">
    <citation type="journal article" date="2016" name="Nat. Commun.">
        <title>Ectomycorrhizal ecology is imprinted in the genome of the dominant symbiotic fungus Cenococcum geophilum.</title>
        <authorList>
            <consortium name="DOE Joint Genome Institute"/>
            <person name="Peter M."/>
            <person name="Kohler A."/>
            <person name="Ohm R.A."/>
            <person name="Kuo A."/>
            <person name="Krutzmann J."/>
            <person name="Morin E."/>
            <person name="Arend M."/>
            <person name="Barry K.W."/>
            <person name="Binder M."/>
            <person name="Choi C."/>
            <person name="Clum A."/>
            <person name="Copeland A."/>
            <person name="Grisel N."/>
            <person name="Haridas S."/>
            <person name="Kipfer T."/>
            <person name="LaButti K."/>
            <person name="Lindquist E."/>
            <person name="Lipzen A."/>
            <person name="Maire R."/>
            <person name="Meier B."/>
            <person name="Mihaltcheva S."/>
            <person name="Molinier V."/>
            <person name="Murat C."/>
            <person name="Poggeler S."/>
            <person name="Quandt C.A."/>
            <person name="Sperisen C."/>
            <person name="Tritt A."/>
            <person name="Tisserant E."/>
            <person name="Crous P.W."/>
            <person name="Henrissat B."/>
            <person name="Nehls U."/>
            <person name="Egli S."/>
            <person name="Spatafora J.W."/>
            <person name="Grigoriev I.V."/>
            <person name="Martin F.M."/>
        </authorList>
    </citation>
    <scope>NUCLEOTIDE SEQUENCE [LARGE SCALE GENOMIC DNA]</scope>
    <source>
        <strain evidence="1 2">CBS 459.81</strain>
    </source>
</reference>
<dbReference type="EMBL" id="KV745149">
    <property type="protein sequence ID" value="OCK77165.1"/>
    <property type="molecule type" value="Genomic_DNA"/>
</dbReference>
<gene>
    <name evidence="1" type="ORF">K432DRAFT_384915</name>
</gene>
<evidence type="ECO:0000313" key="1">
    <source>
        <dbReference type="EMBL" id="OCK77165.1"/>
    </source>
</evidence>
<sequence length="266" mass="29255">MFSPAPSNKQTIRSKIWTSLLPHALPDSRFNLDFSSFIPDFQGSPLATERLVALPCYKAAQVVFITPDNCLEGLRLHALRAGKKVLVTTYAIRRGFVLLEPDVIERGGGRFEVAAMLDGMEKPEIGRYVSLAELRAEGVKVGLCVTGTGAVSMRGVRFGKGHGFFDLEWGMLRRVGVVEGKTVVVAVVHGCQIVDEAGEGMGLGLGEMRPEEWDTVCDFIVTPERVVEVEGVVKPDCGILWERLEEGMLESIPPLRELRELEMGEL</sequence>
<keyword evidence="2" id="KW-1185">Reference proteome</keyword>
<dbReference type="PANTHER" id="PTHR13017:SF0">
    <property type="entry name" value="METHENYLTETRAHYDROFOLATE SYNTHASE DOMAIN-CONTAINING PROTEIN"/>
    <property type="match status" value="1"/>
</dbReference>
<dbReference type="GO" id="GO:0005737">
    <property type="term" value="C:cytoplasm"/>
    <property type="evidence" value="ECO:0007669"/>
    <property type="project" value="TreeGrafter"/>
</dbReference>
<dbReference type="Gene3D" id="3.40.50.10420">
    <property type="entry name" value="NagB/RpiA/CoA transferase-like"/>
    <property type="match status" value="1"/>
</dbReference>
<dbReference type="PANTHER" id="PTHR13017">
    <property type="entry name" value="5-FORMYLTETRAHYDROFOLATE CYCLO-LIGASE-RELATED"/>
    <property type="match status" value="1"/>
</dbReference>
<dbReference type="GO" id="GO:0016740">
    <property type="term" value="F:transferase activity"/>
    <property type="evidence" value="ECO:0007669"/>
    <property type="project" value="UniProtKB-KW"/>
</dbReference>
<dbReference type="AlphaFoldDB" id="A0A8E2JC45"/>
<proteinExistence type="predicted"/>
<dbReference type="Proteomes" id="UP000250266">
    <property type="component" value="Unassembled WGS sequence"/>
</dbReference>
<evidence type="ECO:0000313" key="2">
    <source>
        <dbReference type="Proteomes" id="UP000250266"/>
    </source>
</evidence>
<name>A0A8E2JC45_9PEZI</name>
<dbReference type="InterPro" id="IPR002698">
    <property type="entry name" value="FTHF_cligase"/>
</dbReference>
<keyword evidence="1" id="KW-0808">Transferase</keyword>
<dbReference type="SUPFAM" id="SSF100950">
    <property type="entry name" value="NagB/RpiA/CoA transferase-like"/>
    <property type="match status" value="1"/>
</dbReference>
<dbReference type="Pfam" id="PF01812">
    <property type="entry name" value="5-FTHF_cyc-lig"/>
    <property type="match status" value="1"/>
</dbReference>
<dbReference type="OrthoDB" id="433414at2759"/>
<accession>A0A8E2JC45</accession>
<protein>
    <submittedName>
        <fullName evidence="1">Nagb/rpia/CoA transferase-like protein</fullName>
    </submittedName>
</protein>
<dbReference type="InterPro" id="IPR024185">
    <property type="entry name" value="FTHF_cligase-like_sf"/>
</dbReference>
<dbReference type="InterPro" id="IPR037171">
    <property type="entry name" value="NagB/RpiA_transferase-like"/>
</dbReference>
<organism evidence="1 2">
    <name type="scientific">Lepidopterella palustris CBS 459.81</name>
    <dbReference type="NCBI Taxonomy" id="1314670"/>
    <lineage>
        <taxon>Eukaryota</taxon>
        <taxon>Fungi</taxon>
        <taxon>Dikarya</taxon>
        <taxon>Ascomycota</taxon>
        <taxon>Pezizomycotina</taxon>
        <taxon>Dothideomycetes</taxon>
        <taxon>Pleosporomycetidae</taxon>
        <taxon>Mytilinidiales</taxon>
        <taxon>Argynnaceae</taxon>
        <taxon>Lepidopterella</taxon>
    </lineage>
</organism>